<dbReference type="GO" id="GO:0004089">
    <property type="term" value="F:carbonate dehydratase activity"/>
    <property type="evidence" value="ECO:0007669"/>
    <property type="project" value="InterPro"/>
</dbReference>
<gene>
    <name evidence="1" type="ORF">ENP88_08025</name>
</gene>
<dbReference type="Pfam" id="PF20393">
    <property type="entry name" value="Pro_CA_2"/>
    <property type="match status" value="1"/>
</dbReference>
<proteinExistence type="predicted"/>
<dbReference type="EMBL" id="DSLA01000128">
    <property type="protein sequence ID" value="HEH36060.1"/>
    <property type="molecule type" value="Genomic_DNA"/>
</dbReference>
<comment type="caution">
    <text evidence="1">The sequence shown here is derived from an EMBL/GenBank/DDBJ whole genome shotgun (WGS) entry which is preliminary data.</text>
</comment>
<name>A0A7J2TKB8_ARCFL</name>
<organism evidence="1">
    <name type="scientific">Archaeoglobus fulgidus</name>
    <dbReference type="NCBI Taxonomy" id="2234"/>
    <lineage>
        <taxon>Archaea</taxon>
        <taxon>Methanobacteriati</taxon>
        <taxon>Methanobacteriota</taxon>
        <taxon>Archaeoglobi</taxon>
        <taxon>Archaeoglobales</taxon>
        <taxon>Archaeoglobaceae</taxon>
        <taxon>Archaeoglobus</taxon>
    </lineage>
</organism>
<evidence type="ECO:0000313" key="1">
    <source>
        <dbReference type="EMBL" id="HEH36060.1"/>
    </source>
</evidence>
<dbReference type="SUPFAM" id="SSF53056">
    <property type="entry name" value="beta-carbonic anhydrase, cab"/>
    <property type="match status" value="1"/>
</dbReference>
<protein>
    <submittedName>
        <fullName evidence="1">Uncharacterized protein</fullName>
    </submittedName>
</protein>
<reference evidence="1" key="1">
    <citation type="journal article" date="2020" name="mSystems">
        <title>Genome- and Community-Level Interaction Insights into Carbon Utilization and Element Cycling Functions of Hydrothermarchaeota in Hydrothermal Sediment.</title>
        <authorList>
            <person name="Zhou Z."/>
            <person name="Liu Y."/>
            <person name="Xu W."/>
            <person name="Pan J."/>
            <person name="Luo Z.H."/>
            <person name="Li M."/>
        </authorList>
    </citation>
    <scope>NUCLEOTIDE SEQUENCE [LARGE SCALE GENOMIC DNA]</scope>
    <source>
        <strain evidence="1">SpSt-26</strain>
    </source>
</reference>
<dbReference type="AlphaFoldDB" id="A0A7J2TKB8"/>
<accession>A0A7J2TKB8</accession>
<sequence>MSAGERKKFATALNCMDGRVQEPVIKFLKEKYKVDFVDMITEPGIDRILAEGDKKILEEIKNKIEISIKKHGSKIVAVVGHADCAGNPVEKEEHFRQIRKGKEILRSMNIDVEILGLWVNENWEVEVVE</sequence>
<dbReference type="InterPro" id="IPR046871">
    <property type="entry name" value="Pro_CA_2"/>
</dbReference>
<dbReference type="GO" id="GO:0008270">
    <property type="term" value="F:zinc ion binding"/>
    <property type="evidence" value="ECO:0007669"/>
    <property type="project" value="InterPro"/>
</dbReference>
<dbReference type="InterPro" id="IPR036874">
    <property type="entry name" value="Carbonic_anhydrase_sf"/>
</dbReference>